<dbReference type="EMBL" id="JALNTZ010000002">
    <property type="protein sequence ID" value="KAJ3663174.1"/>
    <property type="molecule type" value="Genomic_DNA"/>
</dbReference>
<protein>
    <submittedName>
        <fullName evidence="2">Uncharacterized protein</fullName>
    </submittedName>
</protein>
<accession>A0AA38MPD3</accession>
<feature type="transmembrane region" description="Helical" evidence="1">
    <location>
        <begin position="53"/>
        <end position="72"/>
    </location>
</feature>
<keyword evidence="1" id="KW-1133">Transmembrane helix</keyword>
<comment type="caution">
    <text evidence="2">The sequence shown here is derived from an EMBL/GenBank/DDBJ whole genome shotgun (WGS) entry which is preliminary data.</text>
</comment>
<dbReference type="Proteomes" id="UP001168821">
    <property type="component" value="Unassembled WGS sequence"/>
</dbReference>
<dbReference type="AlphaFoldDB" id="A0AA38MPD3"/>
<evidence type="ECO:0000313" key="2">
    <source>
        <dbReference type="EMBL" id="KAJ3663174.1"/>
    </source>
</evidence>
<sequence length="253" mass="29395">MHSETTSSDNSKTCFICAIRPILQISWLNTFSAKYFCAHSRPSSYPHFEKSDFLCFMSLLSAGFLVISAAITLFEIKSMKFPELILSIMMFQACVVTFTIIFTLQKYMDLQICHHHGILYIVENRHYFEIDEFFGKTFKNDVLKIVWQFCTPYLVLTIVVFGASLYNYQNLTNELVRKLVTLLINIITNLSNFIVTLLFADVYSLLFKRCHKQIETVLRQRCYKSPNTNSFQMKFSPKTETSSFAVATHENFC</sequence>
<name>A0AA38MPD3_9CUCU</name>
<gene>
    <name evidence="2" type="ORF">Zmor_007480</name>
</gene>
<organism evidence="2 3">
    <name type="scientific">Zophobas morio</name>
    <dbReference type="NCBI Taxonomy" id="2755281"/>
    <lineage>
        <taxon>Eukaryota</taxon>
        <taxon>Metazoa</taxon>
        <taxon>Ecdysozoa</taxon>
        <taxon>Arthropoda</taxon>
        <taxon>Hexapoda</taxon>
        <taxon>Insecta</taxon>
        <taxon>Pterygota</taxon>
        <taxon>Neoptera</taxon>
        <taxon>Endopterygota</taxon>
        <taxon>Coleoptera</taxon>
        <taxon>Polyphaga</taxon>
        <taxon>Cucujiformia</taxon>
        <taxon>Tenebrionidae</taxon>
        <taxon>Zophobas</taxon>
    </lineage>
</organism>
<feature type="transmembrane region" description="Helical" evidence="1">
    <location>
        <begin position="145"/>
        <end position="166"/>
    </location>
</feature>
<keyword evidence="3" id="KW-1185">Reference proteome</keyword>
<keyword evidence="1" id="KW-0472">Membrane</keyword>
<evidence type="ECO:0000313" key="3">
    <source>
        <dbReference type="Proteomes" id="UP001168821"/>
    </source>
</evidence>
<feature type="transmembrane region" description="Helical" evidence="1">
    <location>
        <begin position="84"/>
        <end position="104"/>
    </location>
</feature>
<keyword evidence="1" id="KW-0812">Transmembrane</keyword>
<reference evidence="2" key="1">
    <citation type="journal article" date="2023" name="G3 (Bethesda)">
        <title>Whole genome assemblies of Zophobas morio and Tenebrio molitor.</title>
        <authorList>
            <person name="Kaur S."/>
            <person name="Stinson S.A."/>
            <person name="diCenzo G.C."/>
        </authorList>
    </citation>
    <scope>NUCLEOTIDE SEQUENCE</scope>
    <source>
        <strain evidence="2">QUZm001</strain>
    </source>
</reference>
<feature type="transmembrane region" description="Helical" evidence="1">
    <location>
        <begin position="186"/>
        <end position="206"/>
    </location>
</feature>
<evidence type="ECO:0000256" key="1">
    <source>
        <dbReference type="SAM" id="Phobius"/>
    </source>
</evidence>
<proteinExistence type="predicted"/>